<proteinExistence type="predicted"/>
<dbReference type="RefSeq" id="WP_125239123.1">
    <property type="nucleotide sequence ID" value="NZ_RQYF01000026.1"/>
</dbReference>
<dbReference type="AlphaFoldDB" id="A0A3P2A9C8"/>
<evidence type="ECO:0000256" key="1">
    <source>
        <dbReference type="SAM" id="SignalP"/>
    </source>
</evidence>
<keyword evidence="3" id="KW-1185">Reference proteome</keyword>
<comment type="caution">
    <text evidence="2">The sequence shown here is derived from an EMBL/GenBank/DDBJ whole genome shotgun (WGS) entry which is preliminary data.</text>
</comment>
<gene>
    <name evidence="2" type="ORF">EII33_07205</name>
</gene>
<evidence type="ECO:0000313" key="3">
    <source>
        <dbReference type="Proteomes" id="UP000279562"/>
    </source>
</evidence>
<keyword evidence="1" id="KW-0732">Signal</keyword>
<accession>A0A3P2A9C8</accession>
<evidence type="ECO:0008006" key="4">
    <source>
        <dbReference type="Google" id="ProtNLM"/>
    </source>
</evidence>
<evidence type="ECO:0000313" key="2">
    <source>
        <dbReference type="EMBL" id="RRD91396.1"/>
    </source>
</evidence>
<name>A0A3P2A9C8_9BACE</name>
<reference evidence="2 3" key="1">
    <citation type="submission" date="2018-11" db="EMBL/GenBank/DDBJ databases">
        <title>Genomes From Bacteria Associated with the Canine Oral Cavity: a Test Case for Automated Genome-Based Taxonomic Assignment.</title>
        <authorList>
            <person name="Coil D.A."/>
            <person name="Jospin G."/>
            <person name="Darling A.E."/>
            <person name="Wallis C."/>
            <person name="Davis I.J."/>
            <person name="Harris S."/>
            <person name="Eisen J.A."/>
            <person name="Holcombe L.J."/>
            <person name="O'Flynn C."/>
        </authorList>
    </citation>
    <scope>NUCLEOTIDE SEQUENCE [LARGE SCALE GENOMIC DNA]</scope>
    <source>
        <strain evidence="2 3">OH1047_COT-310</strain>
    </source>
</reference>
<dbReference type="EMBL" id="RQYF01000026">
    <property type="protein sequence ID" value="RRD91396.1"/>
    <property type="molecule type" value="Genomic_DNA"/>
</dbReference>
<feature type="chain" id="PRO_5017972013" description="Lipoprotein" evidence="1">
    <location>
        <begin position="21"/>
        <end position="235"/>
    </location>
</feature>
<sequence>MKMKKILFYLLLAAFCLSNAGCSKEDFYIDNNVSNEWNGEGTPTWLEDKQFEIIMPWAHESFHPNILWKVYKFTHEDNLLVAISYEKVALDYISGIACYASNGRQVNFDKVEGSFKKNAKLICTNFIGEQGIIPQVCQYELNDCEKLQWLQEDINLLCKEIDATDNRFTLRISCGYCSDDVNKYIVLEHLCFDRTKKQSIKTAWFYTPAGQKLDTTPSIKSRNLKFIELGLGFFR</sequence>
<feature type="signal peptide" evidence="1">
    <location>
        <begin position="1"/>
        <end position="20"/>
    </location>
</feature>
<organism evidence="2 3">
    <name type="scientific">Prevotella heparinolytica</name>
    <dbReference type="NCBI Taxonomy" id="28113"/>
    <lineage>
        <taxon>Bacteria</taxon>
        <taxon>Pseudomonadati</taxon>
        <taxon>Bacteroidota</taxon>
        <taxon>Bacteroidia</taxon>
        <taxon>Bacteroidales</taxon>
        <taxon>Bacteroidaceae</taxon>
        <taxon>Bacteroides</taxon>
    </lineage>
</organism>
<dbReference type="Proteomes" id="UP000279562">
    <property type="component" value="Unassembled WGS sequence"/>
</dbReference>
<protein>
    <recommendedName>
        <fullName evidence="4">Lipoprotein</fullName>
    </recommendedName>
</protein>